<gene>
    <name evidence="1" type="ORF">D6D85_08810</name>
</gene>
<dbReference type="Gene3D" id="2.40.70.10">
    <property type="entry name" value="Acid Proteases"/>
    <property type="match status" value="1"/>
</dbReference>
<evidence type="ECO:0000313" key="2">
    <source>
        <dbReference type="Proteomes" id="UP000277582"/>
    </source>
</evidence>
<name>A0A3R9PGZ6_9CREN</name>
<dbReference type="GO" id="GO:0004190">
    <property type="term" value="F:aspartic-type endopeptidase activity"/>
    <property type="evidence" value="ECO:0007669"/>
    <property type="project" value="InterPro"/>
</dbReference>
<reference evidence="1 2" key="1">
    <citation type="submission" date="2018-10" db="EMBL/GenBank/DDBJ databases">
        <title>Co-occurring genomic capacity for anaerobic methane metabolism and dissimilatory sulfite reduction discovered in the Korarchaeota.</title>
        <authorList>
            <person name="Mckay L.J."/>
            <person name="Dlakic M."/>
            <person name="Fields M.W."/>
            <person name="Delmont T.O."/>
            <person name="Eren A.M."/>
            <person name="Jay Z.J."/>
            <person name="Klingelsmith K.B."/>
            <person name="Rusch D.B."/>
            <person name="Inskeep W.P."/>
        </authorList>
    </citation>
    <scope>NUCLEOTIDE SEQUENCE [LARGE SCALE GENOMIC DNA]</scope>
    <source>
        <strain evidence="1 2">MDKW</strain>
    </source>
</reference>
<sequence length="35" mass="3871">MKLKALVDTGASRSLISRSLADELGHLSRWMSLRA</sequence>
<evidence type="ECO:0000313" key="1">
    <source>
        <dbReference type="EMBL" id="RSN74094.1"/>
    </source>
</evidence>
<dbReference type="Proteomes" id="UP000277582">
    <property type="component" value="Unassembled WGS sequence"/>
</dbReference>
<dbReference type="Pfam" id="PF13650">
    <property type="entry name" value="Asp_protease_2"/>
    <property type="match status" value="1"/>
</dbReference>
<proteinExistence type="predicted"/>
<comment type="caution">
    <text evidence="1">The sequence shown here is derived from an EMBL/GenBank/DDBJ whole genome shotgun (WGS) entry which is preliminary data.</text>
</comment>
<dbReference type="RefSeq" id="WP_125671641.1">
    <property type="nucleotide sequence ID" value="NZ_RCOS01000101.1"/>
</dbReference>
<dbReference type="PROSITE" id="PS00141">
    <property type="entry name" value="ASP_PROTEASE"/>
    <property type="match status" value="1"/>
</dbReference>
<accession>A0A3R9PGZ6</accession>
<dbReference type="GO" id="GO:0006508">
    <property type="term" value="P:proteolysis"/>
    <property type="evidence" value="ECO:0007669"/>
    <property type="project" value="InterPro"/>
</dbReference>
<organism evidence="1 2">
    <name type="scientific">Candidatus Methanodesulfokora washburnensis</name>
    <dbReference type="NCBI Taxonomy" id="2478471"/>
    <lineage>
        <taxon>Archaea</taxon>
        <taxon>Thermoproteota</taxon>
        <taxon>Candidatus Korarchaeia</taxon>
        <taxon>Candidatus Korarchaeia incertae sedis</taxon>
        <taxon>Candidatus Methanodesulfokora</taxon>
    </lineage>
</organism>
<dbReference type="SUPFAM" id="SSF50630">
    <property type="entry name" value="Acid proteases"/>
    <property type="match status" value="1"/>
</dbReference>
<dbReference type="EMBL" id="RCOS01000101">
    <property type="protein sequence ID" value="RSN74094.1"/>
    <property type="molecule type" value="Genomic_DNA"/>
</dbReference>
<dbReference type="InterPro" id="IPR001969">
    <property type="entry name" value="Aspartic_peptidase_AS"/>
</dbReference>
<protein>
    <submittedName>
        <fullName evidence="1">Uncharacterized protein</fullName>
    </submittedName>
</protein>
<dbReference type="AlphaFoldDB" id="A0A3R9PGZ6"/>
<dbReference type="InterPro" id="IPR021109">
    <property type="entry name" value="Peptidase_aspartic_dom_sf"/>
</dbReference>
<keyword evidence="2" id="KW-1185">Reference proteome</keyword>